<organism evidence="1">
    <name type="scientific">Cladocopium goreaui</name>
    <dbReference type="NCBI Taxonomy" id="2562237"/>
    <lineage>
        <taxon>Eukaryota</taxon>
        <taxon>Sar</taxon>
        <taxon>Alveolata</taxon>
        <taxon>Dinophyceae</taxon>
        <taxon>Suessiales</taxon>
        <taxon>Symbiodiniaceae</taxon>
        <taxon>Cladocopium</taxon>
    </lineage>
</organism>
<proteinExistence type="predicted"/>
<dbReference type="EMBL" id="CAMXCT010000375">
    <property type="protein sequence ID" value="CAI3977923.1"/>
    <property type="molecule type" value="Genomic_DNA"/>
</dbReference>
<evidence type="ECO:0000313" key="1">
    <source>
        <dbReference type="EMBL" id="CAI3977923.1"/>
    </source>
</evidence>
<reference evidence="1" key="1">
    <citation type="submission" date="2022-10" db="EMBL/GenBank/DDBJ databases">
        <authorList>
            <person name="Chen Y."/>
            <person name="Dougan E. K."/>
            <person name="Chan C."/>
            <person name="Rhodes N."/>
            <person name="Thang M."/>
        </authorList>
    </citation>
    <scope>NUCLEOTIDE SEQUENCE</scope>
</reference>
<gene>
    <name evidence="1" type="ORF">C1SCF055_LOCUS6020</name>
</gene>
<protein>
    <submittedName>
        <fullName evidence="1">Uncharacterized protein</fullName>
    </submittedName>
</protein>
<dbReference type="Proteomes" id="UP001152797">
    <property type="component" value="Unassembled WGS sequence"/>
</dbReference>
<dbReference type="OrthoDB" id="442359at2759"/>
<evidence type="ECO:0000313" key="2">
    <source>
        <dbReference type="EMBL" id="CAL4765235.1"/>
    </source>
</evidence>
<accession>A0A9P1BR48</accession>
<comment type="caution">
    <text evidence="1">The sequence shown here is derived from an EMBL/GenBank/DDBJ whole genome shotgun (WGS) entry which is preliminary data.</text>
</comment>
<reference evidence="2 3" key="2">
    <citation type="submission" date="2024-05" db="EMBL/GenBank/DDBJ databases">
        <authorList>
            <person name="Chen Y."/>
            <person name="Shah S."/>
            <person name="Dougan E. K."/>
            <person name="Thang M."/>
            <person name="Chan C."/>
        </authorList>
    </citation>
    <scope>NUCLEOTIDE SEQUENCE [LARGE SCALE GENOMIC DNA]</scope>
</reference>
<keyword evidence="3" id="KW-1185">Reference proteome</keyword>
<evidence type="ECO:0000313" key="3">
    <source>
        <dbReference type="Proteomes" id="UP001152797"/>
    </source>
</evidence>
<sequence>MKNLAHEGRTNPFDFMTPCGFGIAVWLISQCRPKNFFILLATVCSSWVHVNAGTSRRSMLLPEGREDLPYIQLANGMASRTCLLCLLTLIQGGSYMVEQPGSSCMPHYKRFVWLSRVSKVFRIAWWMAHYSSPSPKRHLGLTNNVWADKLNKGKLTKEAREKLTLKPVDRTVSKSGKRGYKGNKLLKSTQIYPQRFGVEVCKLMPKLKTQGEGMLETTHVRTPAYELLREYEMSDWSEAHLKEVVHYLYSNTSLKLPWEWKQAFPLRL</sequence>
<dbReference type="EMBL" id="CAMXCT030000375">
    <property type="protein sequence ID" value="CAL4765235.1"/>
    <property type="molecule type" value="Genomic_DNA"/>
</dbReference>
<name>A0A9P1BR48_9DINO</name>
<dbReference type="AlphaFoldDB" id="A0A9P1BR48"/>
<dbReference type="EMBL" id="CAMXCT020000375">
    <property type="protein sequence ID" value="CAL1131298.1"/>
    <property type="molecule type" value="Genomic_DNA"/>
</dbReference>